<dbReference type="EnsemblPlants" id="AET1Gv20687700.35">
    <property type="protein sequence ID" value="AET1Gv20687700.35"/>
    <property type="gene ID" value="AET1Gv20687700"/>
</dbReference>
<accession>A0A452ZA63</accession>
<dbReference type="Gramene" id="AET1Gv20687700.35">
    <property type="protein sequence ID" value="AET1Gv20687700.35"/>
    <property type="gene ID" value="AET1Gv20687700"/>
</dbReference>
<dbReference type="GO" id="GO:0005634">
    <property type="term" value="C:nucleus"/>
    <property type="evidence" value="ECO:0007669"/>
    <property type="project" value="TreeGrafter"/>
</dbReference>
<evidence type="ECO:0000313" key="2">
    <source>
        <dbReference type="Proteomes" id="UP000015105"/>
    </source>
</evidence>
<dbReference type="AlphaFoldDB" id="A0A452ZA63"/>
<reference evidence="1" key="3">
    <citation type="journal article" date="2017" name="Nature">
        <title>Genome sequence of the progenitor of the wheat D genome Aegilops tauschii.</title>
        <authorList>
            <person name="Luo M.C."/>
            <person name="Gu Y.Q."/>
            <person name="Puiu D."/>
            <person name="Wang H."/>
            <person name="Twardziok S.O."/>
            <person name="Deal K.R."/>
            <person name="Huo N."/>
            <person name="Zhu T."/>
            <person name="Wang L."/>
            <person name="Wang Y."/>
            <person name="McGuire P.E."/>
            <person name="Liu S."/>
            <person name="Long H."/>
            <person name="Ramasamy R.K."/>
            <person name="Rodriguez J.C."/>
            <person name="Van S.L."/>
            <person name="Yuan L."/>
            <person name="Wang Z."/>
            <person name="Xia Z."/>
            <person name="Xiao L."/>
            <person name="Anderson O.D."/>
            <person name="Ouyang S."/>
            <person name="Liang Y."/>
            <person name="Zimin A.V."/>
            <person name="Pertea G."/>
            <person name="Qi P."/>
            <person name="Bennetzen J.L."/>
            <person name="Dai X."/>
            <person name="Dawson M.W."/>
            <person name="Muller H.G."/>
            <person name="Kugler K."/>
            <person name="Rivarola-Duarte L."/>
            <person name="Spannagl M."/>
            <person name="Mayer K.F.X."/>
            <person name="Lu F.H."/>
            <person name="Bevan M.W."/>
            <person name="Leroy P."/>
            <person name="Li P."/>
            <person name="You F.M."/>
            <person name="Sun Q."/>
            <person name="Liu Z."/>
            <person name="Lyons E."/>
            <person name="Wicker T."/>
            <person name="Salzberg S.L."/>
            <person name="Devos K.M."/>
            <person name="Dvorak J."/>
        </authorList>
    </citation>
    <scope>NUCLEOTIDE SEQUENCE [LARGE SCALE GENOMIC DNA]</scope>
    <source>
        <strain evidence="1">cv. AL8/78</strain>
    </source>
</reference>
<dbReference type="PANTHER" id="PTHR12436">
    <property type="entry name" value="80 KDA MCM3-ASSOCIATED PROTEIN"/>
    <property type="match status" value="1"/>
</dbReference>
<reference evidence="2" key="1">
    <citation type="journal article" date="2014" name="Science">
        <title>Ancient hybridizations among the ancestral genomes of bread wheat.</title>
        <authorList>
            <consortium name="International Wheat Genome Sequencing Consortium,"/>
            <person name="Marcussen T."/>
            <person name="Sandve S.R."/>
            <person name="Heier L."/>
            <person name="Spannagl M."/>
            <person name="Pfeifer M."/>
            <person name="Jakobsen K.S."/>
            <person name="Wulff B.B."/>
            <person name="Steuernagel B."/>
            <person name="Mayer K.F."/>
            <person name="Olsen O.A."/>
        </authorList>
    </citation>
    <scope>NUCLEOTIDE SEQUENCE [LARGE SCALE GENOMIC DNA]</scope>
    <source>
        <strain evidence="2">cv. AL8/78</strain>
    </source>
</reference>
<proteinExistence type="predicted"/>
<dbReference type="InterPro" id="IPR045107">
    <property type="entry name" value="SAC3/GANP/THP3"/>
</dbReference>
<name>A0A452ZA63_AEGTS</name>
<protein>
    <submittedName>
        <fullName evidence="1">Uncharacterized protein</fullName>
    </submittedName>
</protein>
<sequence length="95" mass="10322">MRFEAIKCMSRSYRPTVPVGYVAQVLGFLPNGDDRSEECEIWLKAHGAVLSVDNGGELQIDTKASSSTLFMPEPENAVAHGDASLAVNDFFARTS</sequence>
<dbReference type="PANTHER" id="PTHR12436:SF33">
    <property type="entry name" value="OS05G0462600 PROTEIN"/>
    <property type="match status" value="1"/>
</dbReference>
<evidence type="ECO:0000313" key="1">
    <source>
        <dbReference type="EnsemblPlants" id="AET1Gv20687700.35"/>
    </source>
</evidence>
<organism evidence="1 2">
    <name type="scientific">Aegilops tauschii subsp. strangulata</name>
    <name type="common">Goatgrass</name>
    <dbReference type="NCBI Taxonomy" id="200361"/>
    <lineage>
        <taxon>Eukaryota</taxon>
        <taxon>Viridiplantae</taxon>
        <taxon>Streptophyta</taxon>
        <taxon>Embryophyta</taxon>
        <taxon>Tracheophyta</taxon>
        <taxon>Spermatophyta</taxon>
        <taxon>Magnoliopsida</taxon>
        <taxon>Liliopsida</taxon>
        <taxon>Poales</taxon>
        <taxon>Poaceae</taxon>
        <taxon>BOP clade</taxon>
        <taxon>Pooideae</taxon>
        <taxon>Triticodae</taxon>
        <taxon>Triticeae</taxon>
        <taxon>Triticinae</taxon>
        <taxon>Aegilops</taxon>
    </lineage>
</organism>
<keyword evidence="2" id="KW-1185">Reference proteome</keyword>
<reference evidence="1" key="5">
    <citation type="journal article" date="2021" name="G3 (Bethesda)">
        <title>Aegilops tauschii genome assembly Aet v5.0 features greater sequence contiguity and improved annotation.</title>
        <authorList>
            <person name="Wang L."/>
            <person name="Zhu T."/>
            <person name="Rodriguez J.C."/>
            <person name="Deal K.R."/>
            <person name="Dubcovsky J."/>
            <person name="McGuire P.E."/>
            <person name="Lux T."/>
            <person name="Spannagl M."/>
            <person name="Mayer K.F.X."/>
            <person name="Baldrich P."/>
            <person name="Meyers B.C."/>
            <person name="Huo N."/>
            <person name="Gu Y.Q."/>
            <person name="Zhou H."/>
            <person name="Devos K.M."/>
            <person name="Bennetzen J.L."/>
            <person name="Unver T."/>
            <person name="Budak H."/>
            <person name="Gulick P.J."/>
            <person name="Galiba G."/>
            <person name="Kalapos B."/>
            <person name="Nelson D.R."/>
            <person name="Li P."/>
            <person name="You F.M."/>
            <person name="Luo M.C."/>
            <person name="Dvorak J."/>
        </authorList>
    </citation>
    <scope>NUCLEOTIDE SEQUENCE [LARGE SCALE GENOMIC DNA]</scope>
    <source>
        <strain evidence="1">cv. AL8/78</strain>
    </source>
</reference>
<reference evidence="1" key="4">
    <citation type="submission" date="2019-03" db="UniProtKB">
        <authorList>
            <consortium name="EnsemblPlants"/>
        </authorList>
    </citation>
    <scope>IDENTIFICATION</scope>
</reference>
<dbReference type="Proteomes" id="UP000015105">
    <property type="component" value="Chromosome 1D"/>
</dbReference>
<reference evidence="2" key="2">
    <citation type="journal article" date="2017" name="Nat. Plants">
        <title>The Aegilops tauschii genome reveals multiple impacts of transposons.</title>
        <authorList>
            <person name="Zhao G."/>
            <person name="Zou C."/>
            <person name="Li K."/>
            <person name="Wang K."/>
            <person name="Li T."/>
            <person name="Gao L."/>
            <person name="Zhang X."/>
            <person name="Wang H."/>
            <person name="Yang Z."/>
            <person name="Liu X."/>
            <person name="Jiang W."/>
            <person name="Mao L."/>
            <person name="Kong X."/>
            <person name="Jiao Y."/>
            <person name="Jia J."/>
        </authorList>
    </citation>
    <scope>NUCLEOTIDE SEQUENCE [LARGE SCALE GENOMIC DNA]</scope>
    <source>
        <strain evidence="2">cv. AL8/78</strain>
    </source>
</reference>
<dbReference type="Gene3D" id="1.25.40.990">
    <property type="match status" value="1"/>
</dbReference>